<comment type="subcellular location">
    <subcellularLocation>
        <location evidence="2">Endosome membrane</location>
        <topology evidence="2">Peripheral membrane protein</topology>
    </subcellularLocation>
    <subcellularLocation>
        <location evidence="1">Late endosome membrane</location>
    </subcellularLocation>
    <subcellularLocation>
        <location evidence="3">Lysosome membrane</location>
        <topology evidence="3">Peripheral membrane protein</topology>
        <orientation evidence="3">Cytoplasmic side</orientation>
    </subcellularLocation>
</comment>
<gene>
    <name evidence="11" type="primary">LOC113510961</name>
</gene>
<feature type="domain" description="LITAF" evidence="9">
    <location>
        <begin position="122"/>
        <end position="205"/>
    </location>
</feature>
<dbReference type="GeneID" id="113510961"/>
<dbReference type="Proteomes" id="UP001652740">
    <property type="component" value="Unplaced"/>
</dbReference>
<keyword evidence="6" id="KW-0862">Zinc</keyword>
<feature type="region of interest" description="Disordered" evidence="8">
    <location>
        <begin position="82"/>
        <end position="108"/>
    </location>
</feature>
<keyword evidence="5" id="KW-0479">Metal-binding</keyword>
<keyword evidence="7" id="KW-0472">Membrane</keyword>
<evidence type="ECO:0000256" key="2">
    <source>
        <dbReference type="ARBA" id="ARBA00004481"/>
    </source>
</evidence>
<feature type="compositionally biased region" description="Pro residues" evidence="8">
    <location>
        <begin position="93"/>
        <end position="104"/>
    </location>
</feature>
<evidence type="ECO:0000256" key="4">
    <source>
        <dbReference type="ARBA" id="ARBA00005975"/>
    </source>
</evidence>
<dbReference type="InterPro" id="IPR006629">
    <property type="entry name" value="LITAF"/>
</dbReference>
<comment type="similarity">
    <text evidence="4">Belongs to the CDIP1/LITAF family.</text>
</comment>
<organism evidence="10 11">
    <name type="scientific">Galleria mellonella</name>
    <name type="common">Greater wax moth</name>
    <dbReference type="NCBI Taxonomy" id="7137"/>
    <lineage>
        <taxon>Eukaryota</taxon>
        <taxon>Metazoa</taxon>
        <taxon>Ecdysozoa</taxon>
        <taxon>Arthropoda</taxon>
        <taxon>Hexapoda</taxon>
        <taxon>Insecta</taxon>
        <taxon>Pterygota</taxon>
        <taxon>Neoptera</taxon>
        <taxon>Endopterygota</taxon>
        <taxon>Lepidoptera</taxon>
        <taxon>Glossata</taxon>
        <taxon>Ditrysia</taxon>
        <taxon>Pyraloidea</taxon>
        <taxon>Pyralidae</taxon>
        <taxon>Galleriinae</taxon>
        <taxon>Galleria</taxon>
    </lineage>
</organism>
<dbReference type="Pfam" id="PF10601">
    <property type="entry name" value="zf-LITAF-like"/>
    <property type="match status" value="1"/>
</dbReference>
<name>A0ABM3MKC6_GALME</name>
<evidence type="ECO:0000313" key="10">
    <source>
        <dbReference type="Proteomes" id="UP001652740"/>
    </source>
</evidence>
<evidence type="ECO:0000256" key="6">
    <source>
        <dbReference type="ARBA" id="ARBA00022833"/>
    </source>
</evidence>
<protein>
    <submittedName>
        <fullName evidence="11">Lipopolysaccharide-induced tumor necrosis factor-alpha factor homolog isoform X1</fullName>
    </submittedName>
</protein>
<evidence type="ECO:0000256" key="5">
    <source>
        <dbReference type="ARBA" id="ARBA00022723"/>
    </source>
</evidence>
<dbReference type="PANTHER" id="PTHR23292:SF14">
    <property type="entry name" value="FI16615P1-RELATED"/>
    <property type="match status" value="1"/>
</dbReference>
<evidence type="ECO:0000256" key="3">
    <source>
        <dbReference type="ARBA" id="ARBA00004630"/>
    </source>
</evidence>
<dbReference type="InterPro" id="IPR037519">
    <property type="entry name" value="LITAF_fam"/>
</dbReference>
<proteinExistence type="inferred from homology"/>
<dbReference type="RefSeq" id="XP_052751614.1">
    <property type="nucleotide sequence ID" value="XM_052895654.1"/>
</dbReference>
<evidence type="ECO:0000256" key="7">
    <source>
        <dbReference type="ARBA" id="ARBA00023136"/>
    </source>
</evidence>
<dbReference type="SMART" id="SM00714">
    <property type="entry name" value="LITAF"/>
    <property type="match status" value="1"/>
</dbReference>
<evidence type="ECO:0000256" key="1">
    <source>
        <dbReference type="ARBA" id="ARBA00004414"/>
    </source>
</evidence>
<accession>A0ABM3MKC6</accession>
<reference evidence="11" key="1">
    <citation type="submission" date="2025-08" db="UniProtKB">
        <authorList>
            <consortium name="RefSeq"/>
        </authorList>
    </citation>
    <scope>IDENTIFICATION</scope>
    <source>
        <tissue evidence="11">Whole larvae</tissue>
    </source>
</reference>
<evidence type="ECO:0000256" key="8">
    <source>
        <dbReference type="SAM" id="MobiDB-lite"/>
    </source>
</evidence>
<keyword evidence="10" id="KW-1185">Reference proteome</keyword>
<dbReference type="PANTHER" id="PTHR23292">
    <property type="entry name" value="LIPOPOLYSACCHARIDE-INDUCED TUMOR NECROSIS FACTOR-ALPHA FACTOR"/>
    <property type="match status" value="1"/>
</dbReference>
<dbReference type="PROSITE" id="PS51837">
    <property type="entry name" value="LITAF"/>
    <property type="match status" value="1"/>
</dbReference>
<sequence length="205" mass="23241">MAGCTMVKISSRYQSEQFFRALFMTNSLEDAQRCNISTQFQWVEYYQHYEHQSYYLYTCKTRVSMFVVLLLRKAKTVIDAQPASERVDDRPISSPPPYPGPPQSEPSVQHVHLIPGTVTVTHPPAVVVIAQQMGPEPAITVCKTCNHQIVTRTDQRPTMRTHLTALLLLLLGCWPCVCVPYCVNSCLAVDHYCTRCGAYIGSYQY</sequence>
<evidence type="ECO:0000313" key="11">
    <source>
        <dbReference type="RefSeq" id="XP_052751614.1"/>
    </source>
</evidence>
<evidence type="ECO:0000259" key="9">
    <source>
        <dbReference type="PROSITE" id="PS51837"/>
    </source>
</evidence>